<protein>
    <recommendedName>
        <fullName evidence="7">Zn(2)-C6 fungal-type domain-containing protein</fullName>
    </recommendedName>
</protein>
<dbReference type="STRING" id="212818.A0A0D1WXM5"/>
<dbReference type="PROSITE" id="PS00463">
    <property type="entry name" value="ZN2_CY6_FUNGAL_1"/>
    <property type="match status" value="1"/>
</dbReference>
<organism evidence="8 9">
    <name type="scientific">Exophiala mesophila</name>
    <name type="common">Black yeast-like fungus</name>
    <dbReference type="NCBI Taxonomy" id="212818"/>
    <lineage>
        <taxon>Eukaryota</taxon>
        <taxon>Fungi</taxon>
        <taxon>Dikarya</taxon>
        <taxon>Ascomycota</taxon>
        <taxon>Pezizomycotina</taxon>
        <taxon>Eurotiomycetes</taxon>
        <taxon>Chaetothyriomycetidae</taxon>
        <taxon>Chaetothyriales</taxon>
        <taxon>Herpotrichiellaceae</taxon>
        <taxon>Exophiala</taxon>
    </lineage>
</organism>
<name>A0A0D1WXM5_EXOME</name>
<feature type="region of interest" description="Disordered" evidence="6">
    <location>
        <begin position="629"/>
        <end position="652"/>
    </location>
</feature>
<dbReference type="CDD" id="cd00067">
    <property type="entry name" value="GAL4"/>
    <property type="match status" value="1"/>
</dbReference>
<dbReference type="InterPro" id="IPR036864">
    <property type="entry name" value="Zn2-C6_fun-type_DNA-bd_sf"/>
</dbReference>
<comment type="subcellular location">
    <subcellularLocation>
        <location evidence="1">Nucleus</location>
    </subcellularLocation>
</comment>
<dbReference type="OrthoDB" id="5294180at2759"/>
<feature type="domain" description="Zn(2)-C6 fungal-type" evidence="7">
    <location>
        <begin position="31"/>
        <end position="61"/>
    </location>
</feature>
<gene>
    <name evidence="8" type="ORF">PV10_01961</name>
</gene>
<keyword evidence="9" id="KW-1185">Reference proteome</keyword>
<evidence type="ECO:0000313" key="8">
    <source>
        <dbReference type="EMBL" id="KIV94170.1"/>
    </source>
</evidence>
<dbReference type="GeneID" id="27319806"/>
<dbReference type="InterPro" id="IPR021858">
    <property type="entry name" value="Fun_TF"/>
</dbReference>
<evidence type="ECO:0000256" key="5">
    <source>
        <dbReference type="ARBA" id="ARBA00023242"/>
    </source>
</evidence>
<keyword evidence="5" id="KW-0539">Nucleus</keyword>
<dbReference type="Pfam" id="PF00172">
    <property type="entry name" value="Zn_clus"/>
    <property type="match status" value="1"/>
</dbReference>
<dbReference type="PANTHER" id="PTHR37534:SF12">
    <property type="entry name" value="ZN(2)-C6 FUNGAL-TYPE DOMAIN-CONTAINING PROTEIN"/>
    <property type="match status" value="1"/>
</dbReference>
<dbReference type="HOGENOM" id="CLU_011522_0_0_1"/>
<keyword evidence="4" id="KW-0804">Transcription</keyword>
<dbReference type="Gene3D" id="4.10.240.10">
    <property type="entry name" value="Zn(2)-C6 fungal-type DNA-binding domain"/>
    <property type="match status" value="1"/>
</dbReference>
<dbReference type="SMART" id="SM00066">
    <property type="entry name" value="GAL4"/>
    <property type="match status" value="1"/>
</dbReference>
<sequence length="672" mass="75073">MAPAVEKKVAPTNKDSPGSKSSKMHRRSRSGCFTCRLRRKKCDEGKSKCKACRHLGLDCEYKRPHWWSNSDTRRKHKEHIKTLIKRTKTSEKSMSTQSQYPTSHLPPPVSDDSQDEYDPVFDQGFVTTPGLYEPYGSGLYMPHHDSYNQGYPWEIDVKTERHTYINDELARRDSSISTFNTFAPPPPHAILPSFIGDEINHFHSTDIRHPTFNVDDDFDLNYFGASHLMPGSQPQCSMIPLEDCDRPLFDHLLENVLPLLFPILEANQPGFFRADVILPALENNKAYLHACLVVAATHLKYNSTTVSLTVEDDLLRHKHAFVKTVVDSLNHDINHHEMLDALLGIVSLQGCIGSASHHEKELIPWHQHFQSVGDIVQRLNLTEALENLSQTGGQPSFNMTLTAWIDILGATMLGKPPRFANSYRNMLFARASAGLERLMGCDDLAMYVLSEVACLDSLKMRGTLNDIEICSHVTSLAKTLDAIEPEDSLQGPQIPYSRSGALRPKQLSKTISAIFRKAVRIYLCSLVPEFNRYADAIVNLVSQMADLIHFIPSGPAGFDRSLVWPMLIGGANSIPASPFRRVLAERCEALGDGADHGSFGRMVRLLHEVWRRNDDIAISAGVCEATPVTAGSPGGSISTPIASANAPTTTTRNQNVHWRDVMQQTEWDFLLI</sequence>
<feature type="region of interest" description="Disordered" evidence="6">
    <location>
        <begin position="1"/>
        <end position="27"/>
    </location>
</feature>
<evidence type="ECO:0000256" key="4">
    <source>
        <dbReference type="ARBA" id="ARBA00023163"/>
    </source>
</evidence>
<evidence type="ECO:0000256" key="6">
    <source>
        <dbReference type="SAM" id="MobiDB-lite"/>
    </source>
</evidence>
<dbReference type="VEuPathDB" id="FungiDB:PV10_01961"/>
<dbReference type="GO" id="GO:0005634">
    <property type="term" value="C:nucleus"/>
    <property type="evidence" value="ECO:0007669"/>
    <property type="project" value="UniProtKB-SubCell"/>
</dbReference>
<evidence type="ECO:0000256" key="3">
    <source>
        <dbReference type="ARBA" id="ARBA00023125"/>
    </source>
</evidence>
<keyword evidence="2" id="KW-0805">Transcription regulation</keyword>
<evidence type="ECO:0000259" key="7">
    <source>
        <dbReference type="PROSITE" id="PS50048"/>
    </source>
</evidence>
<evidence type="ECO:0000256" key="2">
    <source>
        <dbReference type="ARBA" id="ARBA00023015"/>
    </source>
</evidence>
<dbReference type="GO" id="GO:0008270">
    <property type="term" value="F:zinc ion binding"/>
    <property type="evidence" value="ECO:0007669"/>
    <property type="project" value="InterPro"/>
</dbReference>
<proteinExistence type="predicted"/>
<feature type="compositionally biased region" description="Polar residues" evidence="6">
    <location>
        <begin position="635"/>
        <end position="652"/>
    </location>
</feature>
<feature type="region of interest" description="Disordered" evidence="6">
    <location>
        <begin position="85"/>
        <end position="114"/>
    </location>
</feature>
<dbReference type="Pfam" id="PF11951">
    <property type="entry name" value="Fungal_trans_2"/>
    <property type="match status" value="1"/>
</dbReference>
<keyword evidence="3" id="KW-0238">DNA-binding</keyword>
<dbReference type="PROSITE" id="PS50048">
    <property type="entry name" value="ZN2_CY6_FUNGAL_2"/>
    <property type="match status" value="1"/>
</dbReference>
<dbReference type="RefSeq" id="XP_016225744.1">
    <property type="nucleotide sequence ID" value="XM_016366226.1"/>
</dbReference>
<feature type="compositionally biased region" description="Polar residues" evidence="6">
    <location>
        <begin position="92"/>
        <end position="102"/>
    </location>
</feature>
<dbReference type="OMA" id="PFNMTLT"/>
<dbReference type="AlphaFoldDB" id="A0A0D1WXM5"/>
<accession>A0A0D1WXM5</accession>
<evidence type="ECO:0000313" key="9">
    <source>
        <dbReference type="Proteomes" id="UP000054302"/>
    </source>
</evidence>
<dbReference type="PANTHER" id="PTHR37534">
    <property type="entry name" value="TRANSCRIPTIONAL ACTIVATOR PROTEIN UGA3"/>
    <property type="match status" value="1"/>
</dbReference>
<dbReference type="GO" id="GO:0003677">
    <property type="term" value="F:DNA binding"/>
    <property type="evidence" value="ECO:0007669"/>
    <property type="project" value="UniProtKB-KW"/>
</dbReference>
<reference evidence="8 9" key="1">
    <citation type="submission" date="2015-01" db="EMBL/GenBank/DDBJ databases">
        <title>The Genome Sequence of Exophiala mesophila CBS40295.</title>
        <authorList>
            <consortium name="The Broad Institute Genomics Platform"/>
            <person name="Cuomo C."/>
            <person name="de Hoog S."/>
            <person name="Gorbushina A."/>
            <person name="Stielow B."/>
            <person name="Teixiera M."/>
            <person name="Abouelleil A."/>
            <person name="Chapman S.B."/>
            <person name="Priest M."/>
            <person name="Young S.K."/>
            <person name="Wortman J."/>
            <person name="Nusbaum C."/>
            <person name="Birren B."/>
        </authorList>
    </citation>
    <scope>NUCLEOTIDE SEQUENCE [LARGE SCALE GENOMIC DNA]</scope>
    <source>
        <strain evidence="8 9">CBS 40295</strain>
    </source>
</reference>
<dbReference type="GO" id="GO:0000981">
    <property type="term" value="F:DNA-binding transcription factor activity, RNA polymerase II-specific"/>
    <property type="evidence" value="ECO:0007669"/>
    <property type="project" value="InterPro"/>
</dbReference>
<evidence type="ECO:0000256" key="1">
    <source>
        <dbReference type="ARBA" id="ARBA00004123"/>
    </source>
</evidence>
<dbReference type="SUPFAM" id="SSF57701">
    <property type="entry name" value="Zn2/Cys6 DNA-binding domain"/>
    <property type="match status" value="1"/>
</dbReference>
<dbReference type="InterPro" id="IPR001138">
    <property type="entry name" value="Zn2Cys6_DnaBD"/>
</dbReference>
<dbReference type="EMBL" id="KN847521">
    <property type="protein sequence ID" value="KIV94170.1"/>
    <property type="molecule type" value="Genomic_DNA"/>
</dbReference>
<dbReference type="Proteomes" id="UP000054302">
    <property type="component" value="Unassembled WGS sequence"/>
</dbReference>